<dbReference type="AlphaFoldDB" id="A0A9D9DX01"/>
<protein>
    <submittedName>
        <fullName evidence="1">Uncharacterized protein</fullName>
    </submittedName>
</protein>
<dbReference type="Gene3D" id="3.10.290.30">
    <property type="entry name" value="MM3350-like"/>
    <property type="match status" value="1"/>
</dbReference>
<dbReference type="Proteomes" id="UP000823611">
    <property type="component" value="Unassembled WGS sequence"/>
</dbReference>
<comment type="caution">
    <text evidence="1">The sequence shown here is derived from an EMBL/GenBank/DDBJ whole genome shotgun (WGS) entry which is preliminary data.</text>
</comment>
<proteinExistence type="predicted"/>
<dbReference type="InterPro" id="IPR024047">
    <property type="entry name" value="MM3350-like_sf"/>
</dbReference>
<dbReference type="EMBL" id="JADIMX010000069">
    <property type="protein sequence ID" value="MBO8434398.1"/>
    <property type="molecule type" value="Genomic_DNA"/>
</dbReference>
<gene>
    <name evidence="1" type="ORF">IAC55_03640</name>
</gene>
<dbReference type="SUPFAM" id="SSF159941">
    <property type="entry name" value="MM3350-like"/>
    <property type="match status" value="1"/>
</dbReference>
<organism evidence="1 2">
    <name type="scientific">Candidatus Fimicola merdigallinarum</name>
    <dbReference type="NCBI Taxonomy" id="2840819"/>
    <lineage>
        <taxon>Bacteria</taxon>
        <taxon>Bacillati</taxon>
        <taxon>Bacillota</taxon>
        <taxon>Clostridia</taxon>
        <taxon>Lachnospirales</taxon>
        <taxon>Lachnospiraceae</taxon>
        <taxon>Lachnospiraceae incertae sedis</taxon>
        <taxon>Candidatus Fimicola</taxon>
    </lineage>
</organism>
<evidence type="ECO:0000313" key="2">
    <source>
        <dbReference type="Proteomes" id="UP000823611"/>
    </source>
</evidence>
<evidence type="ECO:0000313" key="1">
    <source>
        <dbReference type="EMBL" id="MBO8434398.1"/>
    </source>
</evidence>
<name>A0A9D9DX01_9FIRM</name>
<sequence length="526" mass="61350">MIKELDLNNNTNEIVKIFSENFNEIYVFMEKDTKNELLKLVPTLFKKWYYSTLVDDTVLSPANILCSYNSDEEKNSTFSVNLSVDIDKKGRKKFVYKSLLYNIENHPVIDDLKETAKKCILDAPVNENGSLTKDYALEIANTLSLKDHLYAEYLFNLLDRFGLLRQLTSIHSHRVQLRDNADIFFKKDNEVLLRLIIDESIKIFAEKISKIIEPLNKTISYETVYSFLQKPITIDEIFEKIYSSIGVDINKIWEASEKNEMSPYEASILSSTFHIGLILDKYFMCVFGNYLNLIEPFYAMPIDFKHTINSLSEIITLKKDVGVELFTPCSYFKLTNLGKELIYGYDDSKNLIKNIPSNVGFDEVLNAILFRNDEMRAESLIDMEECINRKVIEFKVSYSNNMDMWKIIEVSENISLEELGTELCLCFAFENIFDYTFIIPDKNLFPVEYVSRFSKKPPLNRTEKYTLKDLDIQAGKVFTFNPRLEKDLKLTIECISVKKEIYMIQYPRIKKQSDSITKEEEDLDLI</sequence>
<reference evidence="1" key="2">
    <citation type="journal article" date="2021" name="PeerJ">
        <title>Extensive microbial diversity within the chicken gut microbiome revealed by metagenomics and culture.</title>
        <authorList>
            <person name="Gilroy R."/>
            <person name="Ravi A."/>
            <person name="Getino M."/>
            <person name="Pursley I."/>
            <person name="Horton D.L."/>
            <person name="Alikhan N.F."/>
            <person name="Baker D."/>
            <person name="Gharbi K."/>
            <person name="Hall N."/>
            <person name="Watson M."/>
            <person name="Adriaenssens E.M."/>
            <person name="Foster-Nyarko E."/>
            <person name="Jarju S."/>
            <person name="Secka A."/>
            <person name="Antonio M."/>
            <person name="Oren A."/>
            <person name="Chaudhuri R.R."/>
            <person name="La Ragione R."/>
            <person name="Hildebrand F."/>
            <person name="Pallen M.J."/>
        </authorList>
    </citation>
    <scope>NUCLEOTIDE SEQUENCE</scope>
    <source>
        <strain evidence="1">F6-4510</strain>
    </source>
</reference>
<accession>A0A9D9DX01</accession>
<reference evidence="1" key="1">
    <citation type="submission" date="2020-10" db="EMBL/GenBank/DDBJ databases">
        <authorList>
            <person name="Gilroy R."/>
        </authorList>
    </citation>
    <scope>NUCLEOTIDE SEQUENCE</scope>
    <source>
        <strain evidence="1">F6-4510</strain>
    </source>
</reference>